<dbReference type="AlphaFoldDB" id="A0A8S3DAZ1"/>
<evidence type="ECO:0000313" key="2">
    <source>
        <dbReference type="Proteomes" id="UP000681720"/>
    </source>
</evidence>
<comment type="caution">
    <text evidence="1">The sequence shown here is derived from an EMBL/GenBank/DDBJ whole genome shotgun (WGS) entry which is preliminary data.</text>
</comment>
<proteinExistence type="predicted"/>
<dbReference type="EMBL" id="CAJOBJ010206933">
    <property type="protein sequence ID" value="CAF4999650.1"/>
    <property type="molecule type" value="Genomic_DNA"/>
</dbReference>
<accession>A0A8S3DAZ1</accession>
<sequence>MATIEDLPHILLYYNFSQRQNRYFLSPYEVEICKQSSPRTVCDVIRSSDFLCAVLDIDRLTIWKVTSTNLTSTTMENSSEQNKSEKPSRCALSCSATQGNNDSHDILLEIIEQRLDFKHRCMFYSTDQTSDLCSKYLLIFFSKEI</sequence>
<dbReference type="Proteomes" id="UP000681720">
    <property type="component" value="Unassembled WGS sequence"/>
</dbReference>
<organism evidence="1 2">
    <name type="scientific">Rotaria magnacalcarata</name>
    <dbReference type="NCBI Taxonomy" id="392030"/>
    <lineage>
        <taxon>Eukaryota</taxon>
        <taxon>Metazoa</taxon>
        <taxon>Spiralia</taxon>
        <taxon>Gnathifera</taxon>
        <taxon>Rotifera</taxon>
        <taxon>Eurotatoria</taxon>
        <taxon>Bdelloidea</taxon>
        <taxon>Philodinida</taxon>
        <taxon>Philodinidae</taxon>
        <taxon>Rotaria</taxon>
    </lineage>
</organism>
<evidence type="ECO:0000313" key="1">
    <source>
        <dbReference type="EMBL" id="CAF4999650.1"/>
    </source>
</evidence>
<reference evidence="1" key="1">
    <citation type="submission" date="2021-02" db="EMBL/GenBank/DDBJ databases">
        <authorList>
            <person name="Nowell W R."/>
        </authorList>
    </citation>
    <scope>NUCLEOTIDE SEQUENCE</scope>
</reference>
<gene>
    <name evidence="1" type="ORF">GIL414_LOCUS57170</name>
</gene>
<name>A0A8S3DAZ1_9BILA</name>
<protein>
    <submittedName>
        <fullName evidence="1">Uncharacterized protein</fullName>
    </submittedName>
</protein>